<dbReference type="AlphaFoldDB" id="A0AAW0H370"/>
<dbReference type="EMBL" id="JBBHLL010001423">
    <property type="protein sequence ID" value="KAK7796109.1"/>
    <property type="molecule type" value="Genomic_DNA"/>
</dbReference>
<keyword evidence="5" id="KW-0862">Zinc</keyword>
<dbReference type="Proteomes" id="UP001488838">
    <property type="component" value="Unassembled WGS sequence"/>
</dbReference>
<dbReference type="SUPFAM" id="SSF109640">
    <property type="entry name" value="KRAB domain (Kruppel-associated box)"/>
    <property type="match status" value="1"/>
</dbReference>
<dbReference type="PROSITE" id="PS50157">
    <property type="entry name" value="ZINC_FINGER_C2H2_2"/>
    <property type="match status" value="1"/>
</dbReference>
<dbReference type="PANTHER" id="PTHR23234">
    <property type="entry name" value="ZNF44 PROTEIN"/>
    <property type="match status" value="1"/>
</dbReference>
<name>A0AAW0H370_MYOGA</name>
<keyword evidence="4 6" id="KW-0863">Zinc-finger</keyword>
<dbReference type="InterPro" id="IPR036051">
    <property type="entry name" value="KRAB_dom_sf"/>
</dbReference>
<dbReference type="PROSITE" id="PS50805">
    <property type="entry name" value="KRAB"/>
    <property type="match status" value="1"/>
</dbReference>
<keyword evidence="3" id="KW-0677">Repeat</keyword>
<dbReference type="InterPro" id="IPR001909">
    <property type="entry name" value="KRAB"/>
</dbReference>
<dbReference type="InterPro" id="IPR050758">
    <property type="entry name" value="Znf_C2H2-type"/>
</dbReference>
<dbReference type="Gene3D" id="3.30.160.60">
    <property type="entry name" value="Classic Zinc Finger"/>
    <property type="match status" value="2"/>
</dbReference>
<dbReference type="Gene3D" id="6.10.140.140">
    <property type="match status" value="1"/>
</dbReference>
<feature type="non-terminal residue" evidence="9">
    <location>
        <position position="181"/>
    </location>
</feature>
<evidence type="ECO:0000259" key="7">
    <source>
        <dbReference type="PROSITE" id="PS50157"/>
    </source>
</evidence>
<dbReference type="Pfam" id="PF01352">
    <property type="entry name" value="KRAB"/>
    <property type="match status" value="1"/>
</dbReference>
<keyword evidence="2" id="KW-0479">Metal-binding</keyword>
<proteinExistence type="predicted"/>
<dbReference type="SMART" id="SM00349">
    <property type="entry name" value="KRAB"/>
    <property type="match status" value="1"/>
</dbReference>
<evidence type="ECO:0000259" key="8">
    <source>
        <dbReference type="PROSITE" id="PS50805"/>
    </source>
</evidence>
<evidence type="ECO:0000256" key="4">
    <source>
        <dbReference type="ARBA" id="ARBA00022771"/>
    </source>
</evidence>
<evidence type="ECO:0000313" key="9">
    <source>
        <dbReference type="EMBL" id="KAK7796109.1"/>
    </source>
</evidence>
<feature type="domain" description="C2H2-type" evidence="7">
    <location>
        <begin position="89"/>
        <end position="116"/>
    </location>
</feature>
<evidence type="ECO:0000256" key="5">
    <source>
        <dbReference type="ARBA" id="ARBA00022833"/>
    </source>
</evidence>
<sequence>RAVTYDDVHINFTWEEWDLLDHSQKNLYKDVMLETYRNLTSPWQMSDTLNGMKEHILERNPMNVFSVGRPLQLRVNFKTIKEHTGEKLYECNQCGKALAQHSNLQTHKRTHTGEKPYECNQCDHSNLQRFKRIKNGMNEISVIKPFYGLFIFKCRNVHIQENNHEWNLCGKSFVTKISKYI</sequence>
<evidence type="ECO:0000256" key="1">
    <source>
        <dbReference type="ARBA" id="ARBA00004123"/>
    </source>
</evidence>
<comment type="subcellular location">
    <subcellularLocation>
        <location evidence="1">Nucleus</location>
    </subcellularLocation>
</comment>
<dbReference type="GO" id="GO:0006355">
    <property type="term" value="P:regulation of DNA-templated transcription"/>
    <property type="evidence" value="ECO:0007669"/>
    <property type="project" value="InterPro"/>
</dbReference>
<dbReference type="GO" id="GO:0008270">
    <property type="term" value="F:zinc ion binding"/>
    <property type="evidence" value="ECO:0007669"/>
    <property type="project" value="UniProtKB-KW"/>
</dbReference>
<dbReference type="PROSITE" id="PS00028">
    <property type="entry name" value="ZINC_FINGER_C2H2_1"/>
    <property type="match status" value="1"/>
</dbReference>
<evidence type="ECO:0000256" key="2">
    <source>
        <dbReference type="ARBA" id="ARBA00022723"/>
    </source>
</evidence>
<dbReference type="GO" id="GO:0005634">
    <property type="term" value="C:nucleus"/>
    <property type="evidence" value="ECO:0007669"/>
    <property type="project" value="UniProtKB-SubCell"/>
</dbReference>
<dbReference type="Pfam" id="PF00096">
    <property type="entry name" value="zf-C2H2"/>
    <property type="match status" value="1"/>
</dbReference>
<dbReference type="SMART" id="SM00355">
    <property type="entry name" value="ZnF_C2H2"/>
    <property type="match status" value="1"/>
</dbReference>
<dbReference type="InterPro" id="IPR013087">
    <property type="entry name" value="Znf_C2H2_type"/>
</dbReference>
<gene>
    <name evidence="9" type="ORF">U0070_012541</name>
</gene>
<dbReference type="InterPro" id="IPR036236">
    <property type="entry name" value="Znf_C2H2_sf"/>
</dbReference>
<protein>
    <submittedName>
        <fullName evidence="9">Uncharacterized protein</fullName>
    </submittedName>
</protein>
<feature type="non-terminal residue" evidence="9">
    <location>
        <position position="1"/>
    </location>
</feature>
<feature type="domain" description="KRAB" evidence="8">
    <location>
        <begin position="3"/>
        <end position="79"/>
    </location>
</feature>
<evidence type="ECO:0000313" key="10">
    <source>
        <dbReference type="Proteomes" id="UP001488838"/>
    </source>
</evidence>
<dbReference type="FunFam" id="3.30.160.60:FF:002254">
    <property type="entry name" value="Zinc finger protein 540"/>
    <property type="match status" value="1"/>
</dbReference>
<dbReference type="PANTHER" id="PTHR23234:SF10">
    <property type="entry name" value="RIKEN CDNA 6720489N17 GENE-RELATED"/>
    <property type="match status" value="1"/>
</dbReference>
<dbReference type="CDD" id="cd07765">
    <property type="entry name" value="KRAB_A-box"/>
    <property type="match status" value="1"/>
</dbReference>
<comment type="caution">
    <text evidence="9">The sequence shown here is derived from an EMBL/GenBank/DDBJ whole genome shotgun (WGS) entry which is preliminary data.</text>
</comment>
<reference evidence="9 10" key="1">
    <citation type="journal article" date="2023" name="bioRxiv">
        <title>Conserved and derived expression patterns and positive selection on dental genes reveal complex evolutionary context of ever-growing rodent molars.</title>
        <authorList>
            <person name="Calamari Z.T."/>
            <person name="Song A."/>
            <person name="Cohen E."/>
            <person name="Akter M."/>
            <person name="Roy R.D."/>
            <person name="Hallikas O."/>
            <person name="Christensen M.M."/>
            <person name="Li P."/>
            <person name="Marangoni P."/>
            <person name="Jernvall J."/>
            <person name="Klein O.D."/>
        </authorList>
    </citation>
    <scope>NUCLEOTIDE SEQUENCE [LARGE SCALE GENOMIC DNA]</scope>
    <source>
        <strain evidence="9">V071</strain>
    </source>
</reference>
<evidence type="ECO:0000256" key="3">
    <source>
        <dbReference type="ARBA" id="ARBA00022737"/>
    </source>
</evidence>
<evidence type="ECO:0000256" key="6">
    <source>
        <dbReference type="PROSITE-ProRule" id="PRU00042"/>
    </source>
</evidence>
<keyword evidence="10" id="KW-1185">Reference proteome</keyword>
<organism evidence="9 10">
    <name type="scientific">Myodes glareolus</name>
    <name type="common">Bank vole</name>
    <name type="synonym">Clethrionomys glareolus</name>
    <dbReference type="NCBI Taxonomy" id="447135"/>
    <lineage>
        <taxon>Eukaryota</taxon>
        <taxon>Metazoa</taxon>
        <taxon>Chordata</taxon>
        <taxon>Craniata</taxon>
        <taxon>Vertebrata</taxon>
        <taxon>Euteleostomi</taxon>
        <taxon>Mammalia</taxon>
        <taxon>Eutheria</taxon>
        <taxon>Euarchontoglires</taxon>
        <taxon>Glires</taxon>
        <taxon>Rodentia</taxon>
        <taxon>Myomorpha</taxon>
        <taxon>Muroidea</taxon>
        <taxon>Cricetidae</taxon>
        <taxon>Arvicolinae</taxon>
        <taxon>Myodes</taxon>
    </lineage>
</organism>
<dbReference type="SUPFAM" id="SSF57667">
    <property type="entry name" value="beta-beta-alpha zinc fingers"/>
    <property type="match status" value="2"/>
</dbReference>
<accession>A0AAW0H370</accession>